<reference evidence="1" key="1">
    <citation type="submission" date="2020-08" db="EMBL/GenBank/DDBJ databases">
        <title>Multicomponent nature underlies the extraordinary mechanical properties of spider dragline silk.</title>
        <authorList>
            <person name="Kono N."/>
            <person name="Nakamura H."/>
            <person name="Mori M."/>
            <person name="Yoshida Y."/>
            <person name="Ohtoshi R."/>
            <person name="Malay A.D."/>
            <person name="Moran D.A.P."/>
            <person name="Tomita M."/>
            <person name="Numata K."/>
            <person name="Arakawa K."/>
        </authorList>
    </citation>
    <scope>NUCLEOTIDE SEQUENCE</scope>
</reference>
<keyword evidence="2" id="KW-1185">Reference proteome</keyword>
<dbReference type="AlphaFoldDB" id="A0A8X6V8D1"/>
<gene>
    <name evidence="1" type="ORF">TNCV_5006201</name>
</gene>
<dbReference type="Proteomes" id="UP000887159">
    <property type="component" value="Unassembled WGS sequence"/>
</dbReference>
<name>A0A8X6V8D1_TRICX</name>
<evidence type="ECO:0000313" key="1">
    <source>
        <dbReference type="EMBL" id="GFY08707.1"/>
    </source>
</evidence>
<proteinExistence type="predicted"/>
<sequence length="99" mass="11048">MGYQRTHLVILSLDQGTILKMAPPSPNYRSVAKSPHVAEQCDVNIQSINHSPNYPINGWILSLDRCNVQRPLLHGGFSMAPGLQRPKYLLNLVCHVPGY</sequence>
<organism evidence="1 2">
    <name type="scientific">Trichonephila clavipes</name>
    <name type="common">Golden silk orbweaver</name>
    <name type="synonym">Nephila clavipes</name>
    <dbReference type="NCBI Taxonomy" id="2585209"/>
    <lineage>
        <taxon>Eukaryota</taxon>
        <taxon>Metazoa</taxon>
        <taxon>Ecdysozoa</taxon>
        <taxon>Arthropoda</taxon>
        <taxon>Chelicerata</taxon>
        <taxon>Arachnida</taxon>
        <taxon>Araneae</taxon>
        <taxon>Araneomorphae</taxon>
        <taxon>Entelegynae</taxon>
        <taxon>Araneoidea</taxon>
        <taxon>Nephilidae</taxon>
        <taxon>Trichonephila</taxon>
    </lineage>
</organism>
<accession>A0A8X6V8D1</accession>
<dbReference type="EMBL" id="BMAU01021283">
    <property type="protein sequence ID" value="GFY08707.1"/>
    <property type="molecule type" value="Genomic_DNA"/>
</dbReference>
<protein>
    <submittedName>
        <fullName evidence="1">Uncharacterized protein</fullName>
    </submittedName>
</protein>
<comment type="caution">
    <text evidence="1">The sequence shown here is derived from an EMBL/GenBank/DDBJ whole genome shotgun (WGS) entry which is preliminary data.</text>
</comment>
<evidence type="ECO:0000313" key="2">
    <source>
        <dbReference type="Proteomes" id="UP000887159"/>
    </source>
</evidence>